<gene>
    <name evidence="3" type="ORF">EAH86_06900</name>
</gene>
<reference evidence="3 4" key="1">
    <citation type="journal article" date="2019" name="Environ. Microbiol.">
        <title>Species interactions and distinct microbial communities in high Arctic permafrost affected cryosols are associated with the CH4 and CO2 gas fluxes.</title>
        <authorList>
            <person name="Altshuler I."/>
            <person name="Hamel J."/>
            <person name="Turney S."/>
            <person name="Magnuson E."/>
            <person name="Levesque R."/>
            <person name="Greer C."/>
            <person name="Whyte L.G."/>
        </authorList>
    </citation>
    <scope>NUCLEOTIDE SEQUENCE [LARGE SCALE GENOMIC DNA]</scope>
    <source>
        <strain evidence="3 4">S9.3A</strain>
    </source>
</reference>
<comment type="caution">
    <text evidence="3">The sequence shown here is derived from an EMBL/GenBank/DDBJ whole genome shotgun (WGS) entry which is preliminary data.</text>
</comment>
<feature type="domain" description="UspA" evidence="2">
    <location>
        <begin position="6"/>
        <end position="148"/>
    </location>
</feature>
<proteinExistence type="inferred from homology"/>
<dbReference type="InterPro" id="IPR006015">
    <property type="entry name" value="Universal_stress_UspA"/>
</dbReference>
<dbReference type="PANTHER" id="PTHR31964">
    <property type="entry name" value="ADENINE NUCLEOTIDE ALPHA HYDROLASES-LIKE SUPERFAMILY PROTEIN"/>
    <property type="match status" value="1"/>
</dbReference>
<dbReference type="PRINTS" id="PR01438">
    <property type="entry name" value="UNVRSLSTRESS"/>
</dbReference>
<keyword evidence="4" id="KW-1185">Reference proteome</keyword>
<protein>
    <submittedName>
        <fullName evidence="3">Universal stress protein</fullName>
    </submittedName>
</protein>
<organism evidence="3 4">
    <name type="scientific">Pedococcus bigeumensis</name>
    <dbReference type="NCBI Taxonomy" id="433644"/>
    <lineage>
        <taxon>Bacteria</taxon>
        <taxon>Bacillati</taxon>
        <taxon>Actinomycetota</taxon>
        <taxon>Actinomycetes</taxon>
        <taxon>Micrococcales</taxon>
        <taxon>Intrasporangiaceae</taxon>
        <taxon>Pedococcus</taxon>
    </lineage>
</organism>
<dbReference type="AlphaFoldDB" id="A0A502CZR5"/>
<dbReference type="PANTHER" id="PTHR31964:SF113">
    <property type="entry name" value="USPA DOMAIN-CONTAINING PROTEIN"/>
    <property type="match status" value="1"/>
</dbReference>
<evidence type="ECO:0000256" key="1">
    <source>
        <dbReference type="ARBA" id="ARBA00008791"/>
    </source>
</evidence>
<dbReference type="RefSeq" id="WP_140738091.1">
    <property type="nucleotide sequence ID" value="NZ_RCZM01000002.1"/>
</dbReference>
<comment type="similarity">
    <text evidence="1">Belongs to the universal stress protein A family.</text>
</comment>
<dbReference type="InterPro" id="IPR014729">
    <property type="entry name" value="Rossmann-like_a/b/a_fold"/>
</dbReference>
<dbReference type="CDD" id="cd23659">
    <property type="entry name" value="USP_At3g01520-like"/>
    <property type="match status" value="1"/>
</dbReference>
<dbReference type="Gene3D" id="3.40.50.620">
    <property type="entry name" value="HUPs"/>
    <property type="match status" value="2"/>
</dbReference>
<dbReference type="SUPFAM" id="SSF52402">
    <property type="entry name" value="Adenine nucleotide alpha hydrolases-like"/>
    <property type="match status" value="2"/>
</dbReference>
<dbReference type="Pfam" id="PF00582">
    <property type="entry name" value="Usp"/>
    <property type="match status" value="2"/>
</dbReference>
<name>A0A502CZR5_9MICO</name>
<sequence length="310" mass="32387">MDSTARAIVVGIDLSGTSDQALDWAATEAARVGRPLTVLHAYEPAAYPAVRAGVPGGTVVTDLDETLKDLAVQTVSHCADRLRQSHPGLEVRTLTTLGPAGATLVDASREAELVVVGAHGRGALKGLLFGSVSTHVCAHSHTPVIVVREAASRSLTDARVVVGVDGSETSQAALAFAYAQASSRGLGLTIVHTWQLDGDEVSVAWGVDWEELGEQERSVVAEAVAGFGERYPDVDVRRHVTQADAVEELRRLSENACLLVVGTHGRGTVSGWFKGSVSQPLLRAAHCPVAVVHPSGVNQTRASGGRAVHA</sequence>
<dbReference type="EMBL" id="RCZM01000002">
    <property type="protein sequence ID" value="TPG18122.1"/>
    <property type="molecule type" value="Genomic_DNA"/>
</dbReference>
<accession>A0A502CZR5</accession>
<feature type="domain" description="UspA" evidence="2">
    <location>
        <begin position="159"/>
        <end position="293"/>
    </location>
</feature>
<evidence type="ECO:0000259" key="2">
    <source>
        <dbReference type="Pfam" id="PF00582"/>
    </source>
</evidence>
<evidence type="ECO:0000313" key="4">
    <source>
        <dbReference type="Proteomes" id="UP000317722"/>
    </source>
</evidence>
<dbReference type="OrthoDB" id="267918at2"/>
<dbReference type="Proteomes" id="UP000317722">
    <property type="component" value="Unassembled WGS sequence"/>
</dbReference>
<dbReference type="InterPro" id="IPR006016">
    <property type="entry name" value="UspA"/>
</dbReference>
<evidence type="ECO:0000313" key="3">
    <source>
        <dbReference type="EMBL" id="TPG18122.1"/>
    </source>
</evidence>